<dbReference type="EMBL" id="NWTK01000017">
    <property type="protein sequence ID" value="PKR50426.1"/>
    <property type="molecule type" value="Genomic_DNA"/>
</dbReference>
<evidence type="ECO:0000313" key="2">
    <source>
        <dbReference type="Proteomes" id="UP000233597"/>
    </source>
</evidence>
<name>A0A2N3KIV0_9PROT</name>
<sequence>METIEDIEELEKLIGQLKALHGEISVLAKKSPNDGINSFKLKLVNKTISTANIVLGDDFIPHRDFVGFNEDDLPSNSDVTFIIAQYLEEAERYRARYVIKLYGHDYRYELNGVVTEKKASPPNWSKK</sequence>
<dbReference type="AlphaFoldDB" id="A0A2N3KIV0"/>
<dbReference type="RefSeq" id="WP_101270249.1">
    <property type="nucleotide sequence ID" value="NZ_NWTK01000017.1"/>
</dbReference>
<reference evidence="1 2" key="1">
    <citation type="submission" date="2017-09" db="EMBL/GenBank/DDBJ databases">
        <title>Biodiversity and function of Thalassospira species in the particle-attached aromatic-hydrocarbon-degrading consortia from the surface seawater of the South China Sea.</title>
        <authorList>
            <person name="Dong C."/>
            <person name="Liu R."/>
            <person name="Shao Z."/>
        </authorList>
    </citation>
    <scope>NUCLEOTIDE SEQUENCE [LARGE SCALE GENOMIC DNA]</scope>
    <source>
        <strain evidence="1 2">CSC1P2</strain>
    </source>
</reference>
<proteinExistence type="predicted"/>
<dbReference type="Proteomes" id="UP000233597">
    <property type="component" value="Unassembled WGS sequence"/>
</dbReference>
<dbReference type="OrthoDB" id="8564023at2"/>
<accession>A0A2N3KIV0</accession>
<protein>
    <submittedName>
        <fullName evidence="1">Uncharacterized protein</fullName>
    </submittedName>
</protein>
<organism evidence="1 2">
    <name type="scientific">Thalassospira marina</name>
    <dbReference type="NCBI Taxonomy" id="2048283"/>
    <lineage>
        <taxon>Bacteria</taxon>
        <taxon>Pseudomonadati</taxon>
        <taxon>Pseudomonadota</taxon>
        <taxon>Alphaproteobacteria</taxon>
        <taxon>Rhodospirillales</taxon>
        <taxon>Thalassospiraceae</taxon>
        <taxon>Thalassospira</taxon>
    </lineage>
</organism>
<gene>
    <name evidence="1" type="ORF">COO20_21360</name>
</gene>
<comment type="caution">
    <text evidence="1">The sequence shown here is derived from an EMBL/GenBank/DDBJ whole genome shotgun (WGS) entry which is preliminary data.</text>
</comment>
<evidence type="ECO:0000313" key="1">
    <source>
        <dbReference type="EMBL" id="PKR50426.1"/>
    </source>
</evidence>